<sequence length="240" mass="26847">MISNETEIKLCAENLIKDAGQTESSSTSENQVNRIVEDGAHCSNGIRVKMVAEINQNSSAGDVIAELNNNQNAQKRGISGEKSNNPKRSRTSKEDEALDAPREDEIQKENVSNIDNDLTTDLQQEVVNPTIRIKTESPTQENFDILPSSSSSFNMADIKPAIKVEKAEANSTSRESCRFGIRCYRRNPQHRLTESHPGDSDYRRPSYPTPPLGTPDCPYGDLCYRRNPKHFAEFNHPPEN</sequence>
<dbReference type="Proteomes" id="UP000606786">
    <property type="component" value="Unassembled WGS sequence"/>
</dbReference>
<feature type="region of interest" description="Disordered" evidence="1">
    <location>
        <begin position="190"/>
        <end position="214"/>
    </location>
</feature>
<name>W8BRA1_CERCA</name>
<evidence type="ECO:0000313" key="3">
    <source>
        <dbReference type="EMBL" id="CAD6994964.1"/>
    </source>
</evidence>
<proteinExistence type="evidence at transcript level"/>
<feature type="domain" description="PBZ-type" evidence="2">
    <location>
        <begin position="174"/>
        <end position="199"/>
    </location>
</feature>
<feature type="domain" description="PBZ-type" evidence="2">
    <location>
        <begin position="215"/>
        <end position="238"/>
    </location>
</feature>
<dbReference type="PANTHER" id="PTHR21315">
    <property type="entry name" value="APRATAXIN AND PNK-LIKE FACTOR-RELATED"/>
    <property type="match status" value="1"/>
</dbReference>
<reference evidence="4" key="1">
    <citation type="submission" date="2013-07" db="EMBL/GenBank/DDBJ databases">
        <authorList>
            <person name="Geib S."/>
        </authorList>
    </citation>
    <scope>NUCLEOTIDE SEQUENCE</scope>
</reference>
<reference evidence="3" key="3">
    <citation type="submission" date="2020-11" db="EMBL/GenBank/DDBJ databases">
        <authorList>
            <person name="Whitehead M."/>
        </authorList>
    </citation>
    <scope>NUCLEOTIDE SEQUENCE</scope>
    <source>
        <strain evidence="3">EGII</strain>
    </source>
</reference>
<feature type="compositionally biased region" description="Basic and acidic residues" evidence="1">
    <location>
        <begin position="91"/>
        <end position="108"/>
    </location>
</feature>
<dbReference type="GO" id="GO:0005634">
    <property type="term" value="C:nucleus"/>
    <property type="evidence" value="ECO:0007669"/>
    <property type="project" value="TreeGrafter"/>
</dbReference>
<dbReference type="AlphaFoldDB" id="W8BRA1"/>
<dbReference type="OrthoDB" id="10256774at2759"/>
<evidence type="ECO:0000259" key="2">
    <source>
        <dbReference type="Pfam" id="PF10283"/>
    </source>
</evidence>
<dbReference type="Pfam" id="PF10283">
    <property type="entry name" value="zf-CCHH"/>
    <property type="match status" value="2"/>
</dbReference>
<dbReference type="EMBL" id="GAMC01007187">
    <property type="protein sequence ID" value="JAB99368.1"/>
    <property type="molecule type" value="mRNA"/>
</dbReference>
<gene>
    <name evidence="4" type="primary">APLF</name>
    <name evidence="3" type="ORF">CCAP1982_LOCUS3696</name>
</gene>
<dbReference type="GO" id="GO:0003906">
    <property type="term" value="F:DNA-(apurinic or apyrimidinic site) endonuclease activity"/>
    <property type="evidence" value="ECO:0007669"/>
    <property type="project" value="InterPro"/>
</dbReference>
<dbReference type="EMBL" id="GAMC01007185">
    <property type="protein sequence ID" value="JAB99370.1"/>
    <property type="molecule type" value="mRNA"/>
</dbReference>
<evidence type="ECO:0000313" key="4">
    <source>
        <dbReference type="EMBL" id="JAB99368.1"/>
    </source>
</evidence>
<feature type="region of interest" description="Disordered" evidence="1">
    <location>
        <begin position="71"/>
        <end position="110"/>
    </location>
</feature>
<dbReference type="EMBL" id="CAJHJT010000001">
    <property type="protein sequence ID" value="CAD6994964.1"/>
    <property type="molecule type" value="Genomic_DNA"/>
</dbReference>
<keyword evidence="5" id="KW-1185">Reference proteome</keyword>
<dbReference type="InterPro" id="IPR019406">
    <property type="entry name" value="APLF_PBZ"/>
</dbReference>
<dbReference type="PANTHER" id="PTHR21315:SF2">
    <property type="entry name" value="APRATAXIN AND PNK-LIKE FACTOR"/>
    <property type="match status" value="1"/>
</dbReference>
<organism evidence="4">
    <name type="scientific">Ceratitis capitata</name>
    <name type="common">Mediterranean fruit fly</name>
    <name type="synonym">Tephritis capitata</name>
    <dbReference type="NCBI Taxonomy" id="7213"/>
    <lineage>
        <taxon>Eukaryota</taxon>
        <taxon>Metazoa</taxon>
        <taxon>Ecdysozoa</taxon>
        <taxon>Arthropoda</taxon>
        <taxon>Hexapoda</taxon>
        <taxon>Insecta</taxon>
        <taxon>Pterygota</taxon>
        <taxon>Neoptera</taxon>
        <taxon>Endopterygota</taxon>
        <taxon>Diptera</taxon>
        <taxon>Brachycera</taxon>
        <taxon>Muscomorpha</taxon>
        <taxon>Tephritoidea</taxon>
        <taxon>Tephritidae</taxon>
        <taxon>Ceratitis</taxon>
        <taxon>Ceratitis</taxon>
    </lineage>
</organism>
<dbReference type="InterPro" id="IPR039253">
    <property type="entry name" value="APLF"/>
</dbReference>
<dbReference type="EMBL" id="GAMC01007179">
    <property type="protein sequence ID" value="JAB99376.1"/>
    <property type="molecule type" value="mRNA"/>
</dbReference>
<protein>
    <submittedName>
        <fullName evidence="3">(Mediterranean fruit fly) hypothetical protein</fullName>
    </submittedName>
    <submittedName>
        <fullName evidence="4">Aprataxin and PNK-like factor</fullName>
    </submittedName>
</protein>
<feature type="compositionally biased region" description="Basic and acidic residues" evidence="1">
    <location>
        <begin position="191"/>
        <end position="204"/>
    </location>
</feature>
<evidence type="ECO:0000256" key="1">
    <source>
        <dbReference type="SAM" id="MobiDB-lite"/>
    </source>
</evidence>
<accession>W8BRA1</accession>
<dbReference type="GO" id="GO:0008408">
    <property type="term" value="F:3'-5' exonuclease activity"/>
    <property type="evidence" value="ECO:0007669"/>
    <property type="project" value="InterPro"/>
</dbReference>
<dbReference type="GO" id="GO:0035861">
    <property type="term" value="C:site of double-strand break"/>
    <property type="evidence" value="ECO:0007669"/>
    <property type="project" value="TreeGrafter"/>
</dbReference>
<evidence type="ECO:0000313" key="5">
    <source>
        <dbReference type="Proteomes" id="UP000606786"/>
    </source>
</evidence>
<dbReference type="GO" id="GO:0006302">
    <property type="term" value="P:double-strand break repair"/>
    <property type="evidence" value="ECO:0007669"/>
    <property type="project" value="InterPro"/>
</dbReference>
<reference evidence="4" key="2">
    <citation type="journal article" date="2014" name="BMC Genomics">
        <title>A genomic perspective to assessing quality of mass-reared SIT flies used in Mediterranean fruit fly (Ceratitis capitata) eradication in California.</title>
        <authorList>
            <person name="Calla B."/>
            <person name="Hall B."/>
            <person name="Hou S."/>
            <person name="Geib S.M."/>
        </authorList>
    </citation>
    <scope>NUCLEOTIDE SEQUENCE</scope>
</reference>